<protein>
    <submittedName>
        <fullName evidence="2">Uncharacterized protein</fullName>
    </submittedName>
</protein>
<feature type="compositionally biased region" description="Basic residues" evidence="1">
    <location>
        <begin position="1"/>
        <end position="13"/>
    </location>
</feature>
<evidence type="ECO:0000256" key="1">
    <source>
        <dbReference type="SAM" id="MobiDB-lite"/>
    </source>
</evidence>
<gene>
    <name evidence="2" type="ORF">LR48_Vigan238s008900</name>
</gene>
<evidence type="ECO:0000313" key="3">
    <source>
        <dbReference type="Proteomes" id="UP000053144"/>
    </source>
</evidence>
<name>A0A0L9T7A7_PHAAN</name>
<evidence type="ECO:0000313" key="2">
    <source>
        <dbReference type="EMBL" id="KOM26256.1"/>
    </source>
</evidence>
<dbReference type="Gramene" id="KOM26256">
    <property type="protein sequence ID" value="KOM26256"/>
    <property type="gene ID" value="LR48_Vigan238s008900"/>
</dbReference>
<feature type="region of interest" description="Disordered" evidence="1">
    <location>
        <begin position="1"/>
        <end position="25"/>
    </location>
</feature>
<dbReference type="EMBL" id="KQ258309">
    <property type="protein sequence ID" value="KOM26256.1"/>
    <property type="molecule type" value="Genomic_DNA"/>
</dbReference>
<proteinExistence type="predicted"/>
<organism evidence="2 3">
    <name type="scientific">Phaseolus angularis</name>
    <name type="common">Azuki bean</name>
    <name type="synonym">Vigna angularis</name>
    <dbReference type="NCBI Taxonomy" id="3914"/>
    <lineage>
        <taxon>Eukaryota</taxon>
        <taxon>Viridiplantae</taxon>
        <taxon>Streptophyta</taxon>
        <taxon>Embryophyta</taxon>
        <taxon>Tracheophyta</taxon>
        <taxon>Spermatophyta</taxon>
        <taxon>Magnoliopsida</taxon>
        <taxon>eudicotyledons</taxon>
        <taxon>Gunneridae</taxon>
        <taxon>Pentapetalae</taxon>
        <taxon>rosids</taxon>
        <taxon>fabids</taxon>
        <taxon>Fabales</taxon>
        <taxon>Fabaceae</taxon>
        <taxon>Papilionoideae</taxon>
        <taxon>50 kb inversion clade</taxon>
        <taxon>NPAAA clade</taxon>
        <taxon>indigoferoid/millettioid clade</taxon>
        <taxon>Phaseoleae</taxon>
        <taxon>Vigna</taxon>
    </lineage>
</organism>
<sequence length="101" mass="10885">MFKAKSLKTKTKRMAAGCPPKPRHPPFLHPTSRVFKTLLQTTGPLLSWTCEALQVAAGPCLILQAVVRVKIVGSSLLQAPPCLTGPADGCFFFLPLLFHGS</sequence>
<accession>A0A0L9T7A7</accession>
<reference evidence="3" key="1">
    <citation type="journal article" date="2015" name="Proc. Natl. Acad. Sci. U.S.A.">
        <title>Genome sequencing of adzuki bean (Vigna angularis) provides insight into high starch and low fat accumulation and domestication.</title>
        <authorList>
            <person name="Yang K."/>
            <person name="Tian Z."/>
            <person name="Chen C."/>
            <person name="Luo L."/>
            <person name="Zhao B."/>
            <person name="Wang Z."/>
            <person name="Yu L."/>
            <person name="Li Y."/>
            <person name="Sun Y."/>
            <person name="Li W."/>
            <person name="Chen Y."/>
            <person name="Li Y."/>
            <person name="Zhang Y."/>
            <person name="Ai D."/>
            <person name="Zhao J."/>
            <person name="Shang C."/>
            <person name="Ma Y."/>
            <person name="Wu B."/>
            <person name="Wang M."/>
            <person name="Gao L."/>
            <person name="Sun D."/>
            <person name="Zhang P."/>
            <person name="Guo F."/>
            <person name="Wang W."/>
            <person name="Li Y."/>
            <person name="Wang J."/>
            <person name="Varshney R.K."/>
            <person name="Wang J."/>
            <person name="Ling H.Q."/>
            <person name="Wan P."/>
        </authorList>
    </citation>
    <scope>NUCLEOTIDE SEQUENCE</scope>
    <source>
        <strain evidence="3">cv. Jingnong 6</strain>
    </source>
</reference>
<dbReference type="Proteomes" id="UP000053144">
    <property type="component" value="Unassembled WGS sequence"/>
</dbReference>
<dbReference type="AlphaFoldDB" id="A0A0L9T7A7"/>